<keyword evidence="2" id="KW-1185">Reference proteome</keyword>
<dbReference type="Proteomes" id="UP000184368">
    <property type="component" value="Unassembled WGS sequence"/>
</dbReference>
<evidence type="ECO:0000313" key="2">
    <source>
        <dbReference type="Proteomes" id="UP000184368"/>
    </source>
</evidence>
<protein>
    <submittedName>
        <fullName evidence="1">Uncharacterized protein</fullName>
    </submittedName>
</protein>
<gene>
    <name evidence="1" type="ORF">SAMN05444008_110168</name>
</gene>
<dbReference type="EMBL" id="FQUO01000010">
    <property type="protein sequence ID" value="SHF64531.1"/>
    <property type="molecule type" value="Genomic_DNA"/>
</dbReference>
<sequence>MAQQLTGIYRGQVGKQRAEIKFIVQGDSIWGTSYYHGLGSGYRRYSIKGYRDPYTNAIVWWDDQLLETKGGLMPGNPGKIPQASEADFNCPGGGVALLDGKSSPVDEPTDATSLHLRQVSRTQFPDEWDWVIDNFRVGANHPYIIDSVSKIAMGPKSSPIPAAAPPVAMGRQPKKGMVTIPPPPFPKEEIPAPTVPTKAVPITIEEKFVARTPKWVMDIPLRGDSIELRFYDNAEIDGDSISLFLNKELIFRHVRLTAKAHVVKLAVSSLQPSNELVMVAENLGRIPPNTSFMVALVDDRRYEANLQSTEESSALIKLVKP</sequence>
<reference evidence="1 2" key="1">
    <citation type="submission" date="2016-11" db="EMBL/GenBank/DDBJ databases">
        <authorList>
            <person name="Jaros S."/>
            <person name="Januszkiewicz K."/>
            <person name="Wedrychowicz H."/>
        </authorList>
    </citation>
    <scope>NUCLEOTIDE SEQUENCE [LARGE SCALE GENOMIC DNA]</scope>
    <source>
        <strain evidence="1 2">DSM 26897</strain>
    </source>
</reference>
<proteinExistence type="predicted"/>
<name>A0A1M5DCB3_9BACT</name>
<evidence type="ECO:0000313" key="1">
    <source>
        <dbReference type="EMBL" id="SHF64531.1"/>
    </source>
</evidence>
<dbReference type="AlphaFoldDB" id="A0A1M5DCB3"/>
<organism evidence="1 2">
    <name type="scientific">Cnuella takakiae</name>
    <dbReference type="NCBI Taxonomy" id="1302690"/>
    <lineage>
        <taxon>Bacteria</taxon>
        <taxon>Pseudomonadati</taxon>
        <taxon>Bacteroidota</taxon>
        <taxon>Chitinophagia</taxon>
        <taxon>Chitinophagales</taxon>
        <taxon>Chitinophagaceae</taxon>
        <taxon>Cnuella</taxon>
    </lineage>
</organism>
<accession>A0A1M5DCB3</accession>